<dbReference type="PANTHER" id="PTHR43272">
    <property type="entry name" value="LONG-CHAIN-FATTY-ACID--COA LIGASE"/>
    <property type="match status" value="1"/>
</dbReference>
<dbReference type="CDD" id="cd05907">
    <property type="entry name" value="VL_LC_FACS_like"/>
    <property type="match status" value="1"/>
</dbReference>
<keyword evidence="1" id="KW-0547">Nucleotide-binding</keyword>
<dbReference type="GO" id="GO:0005524">
    <property type="term" value="F:ATP binding"/>
    <property type="evidence" value="ECO:0007669"/>
    <property type="project" value="UniProtKB-KW"/>
</dbReference>
<proteinExistence type="predicted"/>
<organism evidence="4 5">
    <name type="scientific">Hymenobacter oligotrophus</name>
    <dbReference type="NCBI Taxonomy" id="2319843"/>
    <lineage>
        <taxon>Bacteria</taxon>
        <taxon>Pseudomonadati</taxon>
        <taxon>Bacteroidota</taxon>
        <taxon>Cytophagia</taxon>
        <taxon>Cytophagales</taxon>
        <taxon>Hymenobacteraceae</taxon>
        <taxon>Hymenobacter</taxon>
    </lineage>
</organism>
<dbReference type="InterPro" id="IPR000873">
    <property type="entry name" value="AMP-dep_synth/lig_dom"/>
</dbReference>
<dbReference type="OrthoDB" id="9778383at2"/>
<feature type="domain" description="AMP-dependent synthetase/ligase" evidence="3">
    <location>
        <begin position="12"/>
        <end position="415"/>
    </location>
</feature>
<dbReference type="Gene3D" id="3.40.50.12780">
    <property type="entry name" value="N-terminal domain of ligase-like"/>
    <property type="match status" value="1"/>
</dbReference>
<dbReference type="GO" id="GO:0016020">
    <property type="term" value="C:membrane"/>
    <property type="evidence" value="ECO:0007669"/>
    <property type="project" value="TreeGrafter"/>
</dbReference>
<dbReference type="Pfam" id="PF00501">
    <property type="entry name" value="AMP-binding"/>
    <property type="match status" value="1"/>
</dbReference>
<evidence type="ECO:0000313" key="4">
    <source>
        <dbReference type="EMBL" id="AYA36128.1"/>
    </source>
</evidence>
<accession>A0A3B7QSZ6</accession>
<evidence type="ECO:0000256" key="1">
    <source>
        <dbReference type="ARBA" id="ARBA00022741"/>
    </source>
</evidence>
<dbReference type="Proteomes" id="UP000262802">
    <property type="component" value="Chromosome"/>
</dbReference>
<protein>
    <submittedName>
        <fullName evidence="4">Long-chain fatty acid--CoA ligase</fullName>
    </submittedName>
</protein>
<dbReference type="AlphaFoldDB" id="A0A3B7QSZ6"/>
<dbReference type="GO" id="GO:0004467">
    <property type="term" value="F:long-chain fatty acid-CoA ligase activity"/>
    <property type="evidence" value="ECO:0007669"/>
    <property type="project" value="TreeGrafter"/>
</dbReference>
<dbReference type="PROSITE" id="PS00455">
    <property type="entry name" value="AMP_BINDING"/>
    <property type="match status" value="1"/>
</dbReference>
<dbReference type="RefSeq" id="WP_119443715.1">
    <property type="nucleotide sequence ID" value="NZ_CP032317.1"/>
</dbReference>
<sequence>MRFHRTFEILNQRAAEAPQADCLVAKIGGKWLPLSNQQVQDAANACSLGLRHLGVGQGDKVAIISNNRPEWVQADFGIAQLGAVSVPMYPTITVEDYRYIFQDAAVKVVLVSDRKLYARVKEALQGLEQAPEHVFTFDQVPNARHFDELLALGRQVNLAELEPLKAAVQPDDLLTLIYTSGTTGRPKGVMLSHANILSNCHSLREFIPVVPGEKALSFLPLSHIFERTATFLYLKLGLAVYYAEGLEVIADNLREVQPQVFTTVPRLLEKIYDKIVAKGQTLEGFKKKLFFWSLDLGLRYDPQRSLGPVYNAQLAVANKLVFSKWREALGNQVKCIISGGGALQPRLARVFWAAGIHVMEGYGLTETSPVIAACRYNREDNMPGTVGPVIPDVEVKIAPDGEILTKSASVMKGYYNRPDLTAEVIDAEGWFHTGDIGEFVNGRFLKITDRKKEMFKTSGGKYVAPQVIENKLKESPLIEQAMVVGDGQKYAAALLVPAFEELRNWAKQQQISFANDAALVAHERVQKLYRELVSQYNAAFAQWEQVKKVALVHNPWTVETGELTPTMKLKRKIISANNEQRIAGLFQ</sequence>
<dbReference type="PANTHER" id="PTHR43272:SF33">
    <property type="entry name" value="AMP-BINDING DOMAIN-CONTAINING PROTEIN-RELATED"/>
    <property type="match status" value="1"/>
</dbReference>
<keyword evidence="5" id="KW-1185">Reference proteome</keyword>
<evidence type="ECO:0000259" key="3">
    <source>
        <dbReference type="Pfam" id="PF00501"/>
    </source>
</evidence>
<keyword evidence="4" id="KW-0436">Ligase</keyword>
<dbReference type="InterPro" id="IPR042099">
    <property type="entry name" value="ANL_N_sf"/>
</dbReference>
<evidence type="ECO:0000313" key="5">
    <source>
        <dbReference type="Proteomes" id="UP000262802"/>
    </source>
</evidence>
<name>A0A3B7QSZ6_9BACT</name>
<keyword evidence="2" id="KW-0067">ATP-binding</keyword>
<dbReference type="EMBL" id="CP032317">
    <property type="protein sequence ID" value="AYA36128.1"/>
    <property type="molecule type" value="Genomic_DNA"/>
</dbReference>
<dbReference type="Pfam" id="PF23562">
    <property type="entry name" value="AMP-binding_C_3"/>
    <property type="match status" value="1"/>
</dbReference>
<dbReference type="InterPro" id="IPR020845">
    <property type="entry name" value="AMP-binding_CS"/>
</dbReference>
<gene>
    <name evidence="4" type="ORF">D3Y59_03060</name>
</gene>
<reference evidence="4 5" key="1">
    <citation type="submission" date="2018-09" db="EMBL/GenBank/DDBJ databases">
        <title>Hymenobacter medium sp. nov., isolated from R2A medium.</title>
        <authorList>
            <person name="Yingchao G."/>
        </authorList>
    </citation>
    <scope>NUCLEOTIDE SEQUENCE [LARGE SCALE GENOMIC DNA]</scope>
    <source>
        <strain evidence="5">sh-6</strain>
    </source>
</reference>
<evidence type="ECO:0000256" key="2">
    <source>
        <dbReference type="ARBA" id="ARBA00022840"/>
    </source>
</evidence>
<dbReference type="SUPFAM" id="SSF56801">
    <property type="entry name" value="Acetyl-CoA synthetase-like"/>
    <property type="match status" value="1"/>
</dbReference>
<dbReference type="KEGG" id="hyh:D3Y59_03060"/>